<protein>
    <recommendedName>
        <fullName evidence="5">DAPG hydrolase PhiG domain-containing protein</fullName>
    </recommendedName>
</protein>
<reference evidence="6" key="1">
    <citation type="submission" date="2021-02" db="EMBL/GenBank/DDBJ databases">
        <title>Genome sequence Cadophora malorum strain M34.</title>
        <authorList>
            <person name="Stefanovic E."/>
            <person name="Vu D."/>
            <person name="Scully C."/>
            <person name="Dijksterhuis J."/>
            <person name="Roader J."/>
            <person name="Houbraken J."/>
        </authorList>
    </citation>
    <scope>NUCLEOTIDE SEQUENCE</scope>
    <source>
        <strain evidence="6">M34</strain>
    </source>
</reference>
<dbReference type="Pfam" id="PF18089">
    <property type="entry name" value="DAPG_hydrolase"/>
    <property type="match status" value="1"/>
</dbReference>
<evidence type="ECO:0000256" key="4">
    <source>
        <dbReference type="ARBA" id="ARBA00022833"/>
    </source>
</evidence>
<keyword evidence="4" id="KW-0862">Zinc</keyword>
<keyword evidence="3" id="KW-0378">Hydrolase</keyword>
<evidence type="ECO:0000313" key="6">
    <source>
        <dbReference type="EMBL" id="KAG4412731.1"/>
    </source>
</evidence>
<dbReference type="OrthoDB" id="3335931at2759"/>
<keyword evidence="7" id="KW-1185">Reference proteome</keyword>
<dbReference type="InterPro" id="IPR041526">
    <property type="entry name" value="DAPG_hydrolase"/>
</dbReference>
<organism evidence="6 7">
    <name type="scientific">Cadophora malorum</name>
    <dbReference type="NCBI Taxonomy" id="108018"/>
    <lineage>
        <taxon>Eukaryota</taxon>
        <taxon>Fungi</taxon>
        <taxon>Dikarya</taxon>
        <taxon>Ascomycota</taxon>
        <taxon>Pezizomycotina</taxon>
        <taxon>Leotiomycetes</taxon>
        <taxon>Helotiales</taxon>
        <taxon>Ploettnerulaceae</taxon>
        <taxon>Cadophora</taxon>
    </lineage>
</organism>
<feature type="domain" description="DAPG hydrolase PhiG" evidence="5">
    <location>
        <begin position="13"/>
        <end position="220"/>
    </location>
</feature>
<dbReference type="Proteomes" id="UP000664132">
    <property type="component" value="Unassembled WGS sequence"/>
</dbReference>
<sequence>MTSPQAASFPLLLKDAKLLLNAPYPSVETGYAQTSDGMYHIAASTYMPNCTGEMIKWWFGWIHTTDQYKLWHPLDNVYSSWEGPRDNSSTYIGGHHLVHEYIGGHLAKLKISFLEPALYFGDDWEKDLEKEGYELAVCGRTSNWNDETGEAMRTGHLIHLIKKEKIGVRMRSRFWLGDIEGVTDPEVRKCAVPDFLPEGLCRHATEEMAILASILPGLYEKYAKKEQGRL</sequence>
<dbReference type="GO" id="GO:0016787">
    <property type="term" value="F:hydrolase activity"/>
    <property type="evidence" value="ECO:0007669"/>
    <property type="project" value="UniProtKB-KW"/>
</dbReference>
<keyword evidence="2" id="KW-0479">Metal-binding</keyword>
<accession>A0A8H7T5P7</accession>
<gene>
    <name evidence="6" type="ORF">IFR04_014128</name>
</gene>
<evidence type="ECO:0000256" key="1">
    <source>
        <dbReference type="ARBA" id="ARBA00001947"/>
    </source>
</evidence>
<name>A0A8H7T5P7_9HELO</name>
<dbReference type="GO" id="GO:0046872">
    <property type="term" value="F:metal ion binding"/>
    <property type="evidence" value="ECO:0007669"/>
    <property type="project" value="UniProtKB-KW"/>
</dbReference>
<comment type="caution">
    <text evidence="6">The sequence shown here is derived from an EMBL/GenBank/DDBJ whole genome shotgun (WGS) entry which is preliminary data.</text>
</comment>
<comment type="cofactor">
    <cofactor evidence="1">
        <name>Zn(2+)</name>
        <dbReference type="ChEBI" id="CHEBI:29105"/>
    </cofactor>
</comment>
<evidence type="ECO:0000313" key="7">
    <source>
        <dbReference type="Proteomes" id="UP000664132"/>
    </source>
</evidence>
<evidence type="ECO:0000259" key="5">
    <source>
        <dbReference type="Pfam" id="PF18089"/>
    </source>
</evidence>
<dbReference type="AlphaFoldDB" id="A0A8H7T5P7"/>
<evidence type="ECO:0000256" key="3">
    <source>
        <dbReference type="ARBA" id="ARBA00022801"/>
    </source>
</evidence>
<dbReference type="EMBL" id="JAFJYH010000358">
    <property type="protein sequence ID" value="KAG4412731.1"/>
    <property type="molecule type" value="Genomic_DNA"/>
</dbReference>
<evidence type="ECO:0000256" key="2">
    <source>
        <dbReference type="ARBA" id="ARBA00022723"/>
    </source>
</evidence>
<proteinExistence type="predicted"/>